<dbReference type="InterPro" id="IPR001867">
    <property type="entry name" value="OmpR/PhoB-type_DNA-bd"/>
</dbReference>
<dbReference type="RefSeq" id="WP_203754442.1">
    <property type="nucleotide sequence ID" value="NZ_BOMH01000076.1"/>
</dbReference>
<sequence>MSAVRVNTLGPLQITAGTTLTVAAGKQRAVLAVLLLYAGRVVPLHRIVDELWEQAPRTAVSLVRQYVFHLRRILEPAKAAGLEIHTLAGGYQLSLPAAAGDADEFHRLVLLGRRQVTEGRPAEARLTADRALALWRGPAFADVPAGPLIAAERERLDEARLGLQELAATADMRSGDVTGAVGRLRALVIEHPLRENLHEALVLALLTAGRRTDAMIAYRRARATLLGELGLEPGAGLRRLERAIRDDDVSRFRLPAQPAACRWPAGCAPSCRYAG</sequence>
<keyword evidence="4" id="KW-0804">Transcription</keyword>
<dbReference type="InterPro" id="IPR005158">
    <property type="entry name" value="BTAD"/>
</dbReference>
<dbReference type="PROSITE" id="PS51755">
    <property type="entry name" value="OMPR_PHOB"/>
    <property type="match status" value="1"/>
</dbReference>
<proteinExistence type="inferred from homology"/>
<comment type="caution">
    <text evidence="7">The sequence shown here is derived from an EMBL/GenBank/DDBJ whole genome shotgun (WGS) entry which is preliminary data.</text>
</comment>
<dbReference type="PANTHER" id="PTHR35807">
    <property type="entry name" value="TRANSCRIPTIONAL REGULATOR REDD-RELATED"/>
    <property type="match status" value="1"/>
</dbReference>
<dbReference type="Pfam" id="PF03704">
    <property type="entry name" value="BTAD"/>
    <property type="match status" value="1"/>
</dbReference>
<dbReference type="GO" id="GO:0000160">
    <property type="term" value="P:phosphorelay signal transduction system"/>
    <property type="evidence" value="ECO:0007669"/>
    <property type="project" value="InterPro"/>
</dbReference>
<dbReference type="PANTHER" id="PTHR35807:SF1">
    <property type="entry name" value="TRANSCRIPTIONAL REGULATOR REDD"/>
    <property type="match status" value="1"/>
</dbReference>
<reference evidence="7" key="1">
    <citation type="submission" date="2021-01" db="EMBL/GenBank/DDBJ databases">
        <title>Whole genome shotgun sequence of Actinoplanes cyaneus NBRC 14990.</title>
        <authorList>
            <person name="Komaki H."/>
            <person name="Tamura T."/>
        </authorList>
    </citation>
    <scope>NUCLEOTIDE SEQUENCE</scope>
    <source>
        <strain evidence="7">NBRC 14990</strain>
    </source>
</reference>
<dbReference type="SMART" id="SM01043">
    <property type="entry name" value="BTAD"/>
    <property type="match status" value="1"/>
</dbReference>
<dbReference type="CDD" id="cd15831">
    <property type="entry name" value="BTAD"/>
    <property type="match status" value="1"/>
</dbReference>
<accession>A0A919IQU4</accession>
<evidence type="ECO:0000256" key="4">
    <source>
        <dbReference type="ARBA" id="ARBA00023163"/>
    </source>
</evidence>
<gene>
    <name evidence="7" type="ORF">Acy02nite_83950</name>
</gene>
<comment type="similarity">
    <text evidence="1">Belongs to the AfsR/DnrI/RedD regulatory family.</text>
</comment>
<feature type="DNA-binding region" description="OmpR/PhoB-type" evidence="5">
    <location>
        <begin position="1"/>
        <end position="95"/>
    </location>
</feature>
<dbReference type="Gene3D" id="1.25.40.10">
    <property type="entry name" value="Tetratricopeptide repeat domain"/>
    <property type="match status" value="1"/>
</dbReference>
<dbReference type="Proteomes" id="UP000619479">
    <property type="component" value="Unassembled WGS sequence"/>
</dbReference>
<organism evidence="7 8">
    <name type="scientific">Actinoplanes cyaneus</name>
    <dbReference type="NCBI Taxonomy" id="52696"/>
    <lineage>
        <taxon>Bacteria</taxon>
        <taxon>Bacillati</taxon>
        <taxon>Actinomycetota</taxon>
        <taxon>Actinomycetes</taxon>
        <taxon>Micromonosporales</taxon>
        <taxon>Micromonosporaceae</taxon>
        <taxon>Actinoplanes</taxon>
    </lineage>
</organism>
<evidence type="ECO:0000313" key="7">
    <source>
        <dbReference type="EMBL" id="GID70514.1"/>
    </source>
</evidence>
<dbReference type="InterPro" id="IPR051677">
    <property type="entry name" value="AfsR-DnrI-RedD_regulator"/>
</dbReference>
<keyword evidence="8" id="KW-1185">Reference proteome</keyword>
<evidence type="ECO:0000256" key="5">
    <source>
        <dbReference type="PROSITE-ProRule" id="PRU01091"/>
    </source>
</evidence>
<dbReference type="EMBL" id="BOMH01000076">
    <property type="protein sequence ID" value="GID70514.1"/>
    <property type="molecule type" value="Genomic_DNA"/>
</dbReference>
<evidence type="ECO:0000256" key="3">
    <source>
        <dbReference type="ARBA" id="ARBA00023125"/>
    </source>
</evidence>
<dbReference type="SMART" id="SM00862">
    <property type="entry name" value="Trans_reg_C"/>
    <property type="match status" value="1"/>
</dbReference>
<dbReference type="Pfam" id="PF00486">
    <property type="entry name" value="Trans_reg_C"/>
    <property type="match status" value="1"/>
</dbReference>
<feature type="domain" description="OmpR/PhoB-type" evidence="6">
    <location>
        <begin position="1"/>
        <end position="95"/>
    </location>
</feature>
<name>A0A919IQU4_9ACTN</name>
<keyword evidence="3 5" id="KW-0238">DNA-binding</keyword>
<evidence type="ECO:0000259" key="6">
    <source>
        <dbReference type="PROSITE" id="PS51755"/>
    </source>
</evidence>
<dbReference type="InterPro" id="IPR011990">
    <property type="entry name" value="TPR-like_helical_dom_sf"/>
</dbReference>
<dbReference type="AlphaFoldDB" id="A0A919IQU4"/>
<protein>
    <recommendedName>
        <fullName evidence="6">OmpR/PhoB-type domain-containing protein</fullName>
    </recommendedName>
</protein>
<evidence type="ECO:0000313" key="8">
    <source>
        <dbReference type="Proteomes" id="UP000619479"/>
    </source>
</evidence>
<dbReference type="SUPFAM" id="SSF48452">
    <property type="entry name" value="TPR-like"/>
    <property type="match status" value="1"/>
</dbReference>
<evidence type="ECO:0000256" key="1">
    <source>
        <dbReference type="ARBA" id="ARBA00005820"/>
    </source>
</evidence>
<dbReference type="InterPro" id="IPR036388">
    <property type="entry name" value="WH-like_DNA-bd_sf"/>
</dbReference>
<evidence type="ECO:0000256" key="2">
    <source>
        <dbReference type="ARBA" id="ARBA00023015"/>
    </source>
</evidence>
<dbReference type="InterPro" id="IPR016032">
    <property type="entry name" value="Sig_transdc_resp-reg_C-effctor"/>
</dbReference>
<dbReference type="GO" id="GO:0003677">
    <property type="term" value="F:DNA binding"/>
    <property type="evidence" value="ECO:0007669"/>
    <property type="project" value="UniProtKB-UniRule"/>
</dbReference>
<dbReference type="SUPFAM" id="SSF46894">
    <property type="entry name" value="C-terminal effector domain of the bipartite response regulators"/>
    <property type="match status" value="1"/>
</dbReference>
<keyword evidence="2" id="KW-0805">Transcription regulation</keyword>
<dbReference type="Gene3D" id="1.10.10.10">
    <property type="entry name" value="Winged helix-like DNA-binding domain superfamily/Winged helix DNA-binding domain"/>
    <property type="match status" value="1"/>
</dbReference>
<dbReference type="GO" id="GO:0006355">
    <property type="term" value="P:regulation of DNA-templated transcription"/>
    <property type="evidence" value="ECO:0007669"/>
    <property type="project" value="InterPro"/>
</dbReference>